<dbReference type="Pfam" id="PF09907">
    <property type="entry name" value="HigB_toxin"/>
    <property type="match status" value="1"/>
</dbReference>
<dbReference type="Proteomes" id="UP000598271">
    <property type="component" value="Unassembled WGS sequence"/>
</dbReference>
<evidence type="ECO:0000313" key="2">
    <source>
        <dbReference type="Proteomes" id="UP000598271"/>
    </source>
</evidence>
<accession>A0A8J3D341</accession>
<keyword evidence="2" id="KW-1185">Reference proteome</keyword>
<name>A0A8J3D341_9BACT</name>
<dbReference type="RefSeq" id="WP_189563765.1">
    <property type="nucleotide sequence ID" value="NZ_BMXF01000001.1"/>
</dbReference>
<proteinExistence type="predicted"/>
<sequence>MVVISKTILVEFCQQHSSASSALNDWYKRVKLADWNDLNAVKQTFNSTDYVGNDRFVFNVRGNRYRIVAMIFFDKRTVFIRFVGTHAEYNKIDCTTI</sequence>
<gene>
    <name evidence="1" type="ORF">GCM10007390_15810</name>
</gene>
<dbReference type="GO" id="GO:0110001">
    <property type="term" value="C:toxin-antitoxin complex"/>
    <property type="evidence" value="ECO:0007669"/>
    <property type="project" value="InterPro"/>
</dbReference>
<reference evidence="1 2" key="1">
    <citation type="journal article" date="2014" name="Int. J. Syst. Evol. Microbiol.">
        <title>Complete genome sequence of Corynebacterium casei LMG S-19264T (=DSM 44701T), isolated from a smear-ripened cheese.</title>
        <authorList>
            <consortium name="US DOE Joint Genome Institute (JGI-PGF)"/>
            <person name="Walter F."/>
            <person name="Albersmeier A."/>
            <person name="Kalinowski J."/>
            <person name="Ruckert C."/>
        </authorList>
    </citation>
    <scope>NUCLEOTIDE SEQUENCE [LARGE SCALE GENOMIC DNA]</scope>
    <source>
        <strain evidence="1 2">KCTC 12866</strain>
    </source>
</reference>
<evidence type="ECO:0000313" key="1">
    <source>
        <dbReference type="EMBL" id="GHB62813.1"/>
    </source>
</evidence>
<comment type="caution">
    <text evidence="1">The sequence shown here is derived from an EMBL/GenBank/DDBJ whole genome shotgun (WGS) entry which is preliminary data.</text>
</comment>
<dbReference type="InterPro" id="IPR018669">
    <property type="entry name" value="Toxin_HigB"/>
</dbReference>
<evidence type="ECO:0008006" key="3">
    <source>
        <dbReference type="Google" id="ProtNLM"/>
    </source>
</evidence>
<protein>
    <recommendedName>
        <fullName evidence="3">Type II toxin-antitoxin system HigB family toxin</fullName>
    </recommendedName>
</protein>
<dbReference type="GO" id="GO:0003723">
    <property type="term" value="F:RNA binding"/>
    <property type="evidence" value="ECO:0007669"/>
    <property type="project" value="InterPro"/>
</dbReference>
<organism evidence="1 2">
    <name type="scientific">Persicitalea jodogahamensis</name>
    <dbReference type="NCBI Taxonomy" id="402147"/>
    <lineage>
        <taxon>Bacteria</taxon>
        <taxon>Pseudomonadati</taxon>
        <taxon>Bacteroidota</taxon>
        <taxon>Cytophagia</taxon>
        <taxon>Cytophagales</taxon>
        <taxon>Spirosomataceae</taxon>
        <taxon>Persicitalea</taxon>
    </lineage>
</organism>
<dbReference type="EMBL" id="BMXF01000001">
    <property type="protein sequence ID" value="GHB62813.1"/>
    <property type="molecule type" value="Genomic_DNA"/>
</dbReference>
<dbReference type="AlphaFoldDB" id="A0A8J3D341"/>
<dbReference type="GO" id="GO:0004519">
    <property type="term" value="F:endonuclease activity"/>
    <property type="evidence" value="ECO:0007669"/>
    <property type="project" value="InterPro"/>
</dbReference>